<reference evidence="1" key="1">
    <citation type="submission" date="2021-06" db="EMBL/GenBank/DDBJ databases">
        <authorList>
            <person name="Kallberg Y."/>
            <person name="Tangrot J."/>
            <person name="Rosling A."/>
        </authorList>
    </citation>
    <scope>NUCLEOTIDE SEQUENCE</scope>
    <source>
        <strain evidence="1">28 12/20/2015</strain>
    </source>
</reference>
<sequence length="615" mass="68301">MVNGSRVAIIGAGSVGASIAFALLLQKISSEILLVDIVSETVEGQVLDLSDANFISSTQVRGGTFQEAGQCDIVVITAGAKQKSGESRVELIERNYKILDYVIGSMKPFNPDIILLIVANPVDVLTQIAQKLSGLPEKQVFGSGTFLDSARLRLKLASMLGIAENAIHSYVLGEHGDSQIIAWSSAQVGGKPLLDFPEVQNLDKEVVAKEIASKAYKIIELKGATYFGIAGCVSIMPVVLGNQGIERIVDVSLSEEEKNKLRRSALTLKSICANQEQPLEMGKHTFPVLSQQFLVDDKYQFVRELGQGAYGVVCAARNTITGEGVAIKKVTNVFSKTILTKRALREVKLLQHFRGHKNITCLYDMDIINPQDFNEIYLYEELMEADLHAIIRSGQPLTDAHYQSFTYQILCGLKYIHSANVLHRDLKPGNLLVNADCELKICDFGLARGFSEDPAANSGFMTEYVATRWYRAPEIMLSFQSYTKANVDQLNQILQTLGTPSDLTLSRIGSTRAQEYIRNLPRMQKRPFSKIFPNANTLAIDLLERLLTFDPAQRITVEEALEHPYLAVWHEPNDESVCPEPFDFSSFESIDDPQQMKAIIVKEVTNFRASVRRHH</sequence>
<accession>A0ACA9K2Y6</accession>
<feature type="non-terminal residue" evidence="1">
    <location>
        <position position="615"/>
    </location>
</feature>
<name>A0ACA9K2Y6_9GLOM</name>
<dbReference type="Proteomes" id="UP000789366">
    <property type="component" value="Unassembled WGS sequence"/>
</dbReference>
<evidence type="ECO:0000313" key="2">
    <source>
        <dbReference type="Proteomes" id="UP000789366"/>
    </source>
</evidence>
<gene>
    <name evidence="1" type="ORF">SPELUC_LOCUS710</name>
</gene>
<comment type="caution">
    <text evidence="1">The sequence shown here is derived from an EMBL/GenBank/DDBJ whole genome shotgun (WGS) entry which is preliminary data.</text>
</comment>
<organism evidence="1 2">
    <name type="scientific">Cetraspora pellucida</name>
    <dbReference type="NCBI Taxonomy" id="1433469"/>
    <lineage>
        <taxon>Eukaryota</taxon>
        <taxon>Fungi</taxon>
        <taxon>Fungi incertae sedis</taxon>
        <taxon>Mucoromycota</taxon>
        <taxon>Glomeromycotina</taxon>
        <taxon>Glomeromycetes</taxon>
        <taxon>Diversisporales</taxon>
        <taxon>Gigasporaceae</taxon>
        <taxon>Cetraspora</taxon>
    </lineage>
</organism>
<keyword evidence="2" id="KW-1185">Reference proteome</keyword>
<evidence type="ECO:0000313" key="1">
    <source>
        <dbReference type="EMBL" id="CAG8449461.1"/>
    </source>
</evidence>
<protein>
    <submittedName>
        <fullName evidence="1">12046_t:CDS:1</fullName>
    </submittedName>
</protein>
<dbReference type="EMBL" id="CAJVPW010000300">
    <property type="protein sequence ID" value="CAG8449461.1"/>
    <property type="molecule type" value="Genomic_DNA"/>
</dbReference>
<proteinExistence type="predicted"/>